<dbReference type="Proteomes" id="UP000593561">
    <property type="component" value="Unassembled WGS sequence"/>
</dbReference>
<gene>
    <name evidence="3" type="ORF">Godav_011051</name>
</gene>
<dbReference type="EMBL" id="JABFAC010000004">
    <property type="protein sequence ID" value="MBA0610175.1"/>
    <property type="molecule type" value="Genomic_DNA"/>
</dbReference>
<name>A0A7J8R8Y9_GOSDV</name>
<evidence type="ECO:0000313" key="3">
    <source>
        <dbReference type="EMBL" id="MBA0610175.1"/>
    </source>
</evidence>
<evidence type="ECO:0000259" key="2">
    <source>
        <dbReference type="Pfam" id="PF12776"/>
    </source>
</evidence>
<feature type="domain" description="Myb/SANT-like" evidence="2">
    <location>
        <begin position="16"/>
        <end position="110"/>
    </location>
</feature>
<sequence length="636" mass="73032">MGIRAKSNFDRSRTIWTPEMDRYFIDLILEQLNKGNRFDDHVFSKTAWMNMNSSFNERFKFEYEMDVLKNQHKTLRNLYKAVKNLLNQKGFNWDSTRQMVIAENKIWDEYIKVNPDVRPYRVKTIPYYDDLGIIYGDNSARKKGNDSSLILLGFNLPKTLSHSGDDITGSSAQPECANKGTVEAVHEIVVVDDCISLRQEVEDTTETTLNATTNPLYSRTRTYWQPPMDRFFIDLMLEQLQNGNQIDGVFCKEAWTEMIASFNAKFGFNYDVDILKNRYKTLRRQYNVIKNLLQLDGFTWDYDRQMVIADDSVWQDYIKGHKDARQFMTRPVPYYKDLCLICNSPYPAGSDCFSLQCTEPENGVQDAKLGQATKCSLSPVTSVSGEDEIGDVLEPAHRDSNTTGSNPKCKRQPENRLNSSHTKKSRGEDDGMASALREMASMVSSLTEKKDDENTNPILIENVIRAVQALPDMDEDLILDACDLLEDEIKAKTFMALDVKLRKKWLLRKLRPQQFLGWHKLNTDDSSVGDSDKDRAKSSLRGHEGDWVRGSVRLIPRAISVELELWAALHLAKSLDIVNMEIQLNATNVISLIKNIVNKSLSNHLLSSIFSEFQQTTMKHAFKETSVSMRWLRYGE</sequence>
<feature type="domain" description="Myb/SANT-like" evidence="2">
    <location>
        <begin position="223"/>
        <end position="317"/>
    </location>
</feature>
<proteinExistence type="predicted"/>
<accession>A0A7J8R8Y9</accession>
<protein>
    <recommendedName>
        <fullName evidence="2">Myb/SANT-like domain-containing protein</fullName>
    </recommendedName>
</protein>
<dbReference type="InterPro" id="IPR024752">
    <property type="entry name" value="Myb/SANT-like_dom"/>
</dbReference>
<feature type="region of interest" description="Disordered" evidence="1">
    <location>
        <begin position="380"/>
        <end position="431"/>
    </location>
</feature>
<keyword evidence="4" id="KW-1185">Reference proteome</keyword>
<dbReference type="PANTHER" id="PTHR46929">
    <property type="entry name" value="EXPRESSED PROTEIN"/>
    <property type="match status" value="1"/>
</dbReference>
<dbReference type="AlphaFoldDB" id="A0A7J8R8Y9"/>
<comment type="caution">
    <text evidence="3">The sequence shown here is derived from an EMBL/GenBank/DDBJ whole genome shotgun (WGS) entry which is preliminary data.</text>
</comment>
<reference evidence="3 4" key="1">
    <citation type="journal article" date="2019" name="Genome Biol. Evol.">
        <title>Insights into the evolution of the New World diploid cottons (Gossypium, subgenus Houzingenia) based on genome sequencing.</title>
        <authorList>
            <person name="Grover C.E."/>
            <person name="Arick M.A. 2nd"/>
            <person name="Thrash A."/>
            <person name="Conover J.L."/>
            <person name="Sanders W.S."/>
            <person name="Peterson D.G."/>
            <person name="Frelichowski J.E."/>
            <person name="Scheffler J.A."/>
            <person name="Scheffler B.E."/>
            <person name="Wendel J.F."/>
        </authorList>
    </citation>
    <scope>NUCLEOTIDE SEQUENCE [LARGE SCALE GENOMIC DNA]</scope>
    <source>
        <strain evidence="3">27</strain>
        <tissue evidence="3">Leaf</tissue>
    </source>
</reference>
<dbReference type="Pfam" id="PF12776">
    <property type="entry name" value="Myb_DNA-bind_3"/>
    <property type="match status" value="2"/>
</dbReference>
<dbReference type="PANTHER" id="PTHR46929:SF33">
    <property type="entry name" value="L10-INTERACTING MYB DOMAIN-CONTAINING PROTEIN-LIKE ISOFORM X1"/>
    <property type="match status" value="1"/>
</dbReference>
<organism evidence="3 4">
    <name type="scientific">Gossypium davidsonii</name>
    <name type="common">Davidson's cotton</name>
    <name type="synonym">Gossypium klotzschianum subsp. davidsonii</name>
    <dbReference type="NCBI Taxonomy" id="34287"/>
    <lineage>
        <taxon>Eukaryota</taxon>
        <taxon>Viridiplantae</taxon>
        <taxon>Streptophyta</taxon>
        <taxon>Embryophyta</taxon>
        <taxon>Tracheophyta</taxon>
        <taxon>Spermatophyta</taxon>
        <taxon>Magnoliopsida</taxon>
        <taxon>eudicotyledons</taxon>
        <taxon>Gunneridae</taxon>
        <taxon>Pentapetalae</taxon>
        <taxon>rosids</taxon>
        <taxon>malvids</taxon>
        <taxon>Malvales</taxon>
        <taxon>Malvaceae</taxon>
        <taxon>Malvoideae</taxon>
        <taxon>Gossypium</taxon>
    </lineage>
</organism>
<evidence type="ECO:0000256" key="1">
    <source>
        <dbReference type="SAM" id="MobiDB-lite"/>
    </source>
</evidence>
<evidence type="ECO:0000313" key="4">
    <source>
        <dbReference type="Proteomes" id="UP000593561"/>
    </source>
</evidence>